<dbReference type="Gene3D" id="1.20.120.420">
    <property type="entry name" value="translation initiation factor eif-2b, domain 1"/>
    <property type="match status" value="1"/>
</dbReference>
<keyword evidence="1 5" id="KW-0413">Isomerase</keyword>
<dbReference type="InterPro" id="IPR027363">
    <property type="entry name" value="M1Pi_N"/>
</dbReference>
<gene>
    <name evidence="5 6" type="primary">mtnA</name>
    <name evidence="6" type="ORF">E5A73_16810</name>
</gene>
<dbReference type="InterPro" id="IPR005251">
    <property type="entry name" value="IF-M1Pi"/>
</dbReference>
<feature type="site" description="Transition state stabilizer" evidence="5">
    <location>
        <position position="163"/>
    </location>
</feature>
<dbReference type="AlphaFoldDB" id="A0A4S1XAF5"/>
<evidence type="ECO:0000256" key="5">
    <source>
        <dbReference type="HAMAP-Rule" id="MF_01678"/>
    </source>
</evidence>
<sequence length="348" mass="36925">MILEGAHHRSITRTADGEGVCILDQRLLPWEVRWVELRSAEAAATAIREMWTRGAPMIGATAAYGLAMALAVDPDDASLSRAYQALLATRPTAVNLRWALDQVRTAVATLPELQRADAAFARADAICDEDASLCRAIGEHGLALLRSLHAANPDRPLNILTHCNAGWLATVDYGTATAPIYLAHDAGIPVHVWVDETRPRNQGALLTAFELANHGVPHTVIADNAGGLLMMQGKVDAVIVGTDRVTANGDVCNKIGTYLKALAAADNNVPFYVALPYTTFDPATPTGADVPIEERSPEELTRLTGPSADGIVTIKVTDSPASNPAFDVTPARLVTGYITERGVLASVG</sequence>
<comment type="similarity">
    <text evidence="5">Belongs to the EIF-2B alpha/beta/delta subunits family. MtnA subfamily.</text>
</comment>
<feature type="binding site" evidence="5">
    <location>
        <position position="90"/>
    </location>
    <ligand>
        <name>substrate</name>
    </ligand>
</feature>
<dbReference type="InterPro" id="IPR042529">
    <property type="entry name" value="IF_2B-like_C"/>
</dbReference>
<dbReference type="InterPro" id="IPR037171">
    <property type="entry name" value="NagB/RpiA_transferase-like"/>
</dbReference>
<comment type="catalytic activity">
    <reaction evidence="3">
        <text>5-(methylsulfanyl)-alpha-D-ribose 1-phosphate = 5-(methylsulfanyl)-D-ribulose 1-phosphate</text>
        <dbReference type="Rhea" id="RHEA:19989"/>
        <dbReference type="ChEBI" id="CHEBI:58533"/>
        <dbReference type="ChEBI" id="CHEBI:58548"/>
        <dbReference type="EC" id="5.3.1.23"/>
    </reaction>
    <physiologicalReaction direction="left-to-right" evidence="3">
        <dbReference type="Rhea" id="RHEA:19990"/>
    </physiologicalReaction>
</comment>
<dbReference type="RefSeq" id="WP_135964989.1">
    <property type="nucleotide sequence ID" value="NZ_SRXT01000006.1"/>
</dbReference>
<evidence type="ECO:0000313" key="7">
    <source>
        <dbReference type="Proteomes" id="UP000306147"/>
    </source>
</evidence>
<evidence type="ECO:0000256" key="2">
    <source>
        <dbReference type="ARBA" id="ARBA00050906"/>
    </source>
</evidence>
<comment type="catalytic activity">
    <reaction evidence="2">
        <text>5-deoxy-alpha-D-ribose 1-phosphate = 5-deoxy-D-ribulose 1-phosphate</text>
        <dbReference type="Rhea" id="RHEA:61296"/>
        <dbReference type="ChEBI" id="CHEBI:58749"/>
        <dbReference type="ChEBI" id="CHEBI:144504"/>
    </reaction>
    <physiologicalReaction direction="left-to-right" evidence="2">
        <dbReference type="Rhea" id="RHEA:61297"/>
    </physiologicalReaction>
</comment>
<dbReference type="SUPFAM" id="SSF100950">
    <property type="entry name" value="NagB/RpiA/CoA transferase-like"/>
    <property type="match status" value="1"/>
</dbReference>
<dbReference type="GO" id="GO:0019509">
    <property type="term" value="P:L-methionine salvage from methylthioadenosine"/>
    <property type="evidence" value="ECO:0007669"/>
    <property type="project" value="UniProtKB-UniRule"/>
</dbReference>
<dbReference type="PANTHER" id="PTHR43475:SF1">
    <property type="entry name" value="METHYLTHIORIBOSE-1-PHOSPHATE ISOMERASE"/>
    <property type="match status" value="1"/>
</dbReference>
<evidence type="ECO:0000256" key="4">
    <source>
        <dbReference type="ARBA" id="ARBA00058145"/>
    </source>
</evidence>
<organism evidence="6 7">
    <name type="scientific">Sphingomonas gei</name>
    <dbReference type="NCBI Taxonomy" id="1395960"/>
    <lineage>
        <taxon>Bacteria</taxon>
        <taxon>Pseudomonadati</taxon>
        <taxon>Pseudomonadota</taxon>
        <taxon>Alphaproteobacteria</taxon>
        <taxon>Sphingomonadales</taxon>
        <taxon>Sphingomonadaceae</taxon>
        <taxon>Sphingomonas</taxon>
    </lineage>
</organism>
<dbReference type="Proteomes" id="UP000306147">
    <property type="component" value="Unassembled WGS sequence"/>
</dbReference>
<dbReference type="EC" id="5.3.1.23" evidence="5"/>
<dbReference type="InterPro" id="IPR000649">
    <property type="entry name" value="IF-2B-related"/>
</dbReference>
<dbReference type="InterPro" id="IPR011559">
    <property type="entry name" value="Initiation_fac_2B_a/b/d"/>
</dbReference>
<accession>A0A4S1XAF5</accession>
<comment type="function">
    <text evidence="4">Catalyzes the interconversion of methylthioribose-1-phosphate (MTR-1-P) into methylthioribulose-1-phosphate (MTRu-1-P). Also catalyzes the interconversion of 5-deoxyribose 1-phosphate and 5-deoxyribulose 1-phosphate. Part of a bifunctional DHAP-shunt salvage pathway for SAM by-products.</text>
</comment>
<protein>
    <recommendedName>
        <fullName evidence="5">Methylthioribose-1-phosphate isomerase</fullName>
        <shortName evidence="5">M1Pi</shortName>
        <shortName evidence="5">MTR-1-P isomerase</shortName>
        <ecNumber evidence="5">5.3.1.23</ecNumber>
    </recommendedName>
    <alternativeName>
        <fullName evidence="5">S-methyl-5-thioribose-1-phosphate isomerase</fullName>
    </alternativeName>
</protein>
<name>A0A4S1XAF5_9SPHN</name>
<evidence type="ECO:0000256" key="1">
    <source>
        <dbReference type="ARBA" id="ARBA00023235"/>
    </source>
</evidence>
<dbReference type="NCBIfam" id="TIGR00512">
    <property type="entry name" value="salvage_mtnA"/>
    <property type="match status" value="1"/>
</dbReference>
<reference evidence="6 7" key="1">
    <citation type="submission" date="2019-04" db="EMBL/GenBank/DDBJ databases">
        <title>Sphingomonas psychrotolerans sp. nov., isolated from soil in the Tianshan Mountains, Xinjiang, China.</title>
        <authorList>
            <person name="Luo Y."/>
            <person name="Sheng H."/>
        </authorList>
    </citation>
    <scope>NUCLEOTIDE SEQUENCE [LARGE SCALE GENOMIC DNA]</scope>
    <source>
        <strain evidence="6 7">ZFGT-11</strain>
    </source>
</reference>
<dbReference type="Gene3D" id="3.40.50.10470">
    <property type="entry name" value="Translation initiation factor eif-2b, domain 2"/>
    <property type="match status" value="1"/>
</dbReference>
<keyword evidence="7" id="KW-1185">Reference proteome</keyword>
<dbReference type="HAMAP" id="MF_01678">
    <property type="entry name" value="Salvage_MtnA"/>
    <property type="match status" value="1"/>
</dbReference>
<dbReference type="NCBIfam" id="NF004326">
    <property type="entry name" value="PRK05720.1"/>
    <property type="match status" value="1"/>
</dbReference>
<keyword evidence="5" id="KW-0486">Methionine biosynthesis</keyword>
<dbReference type="PANTHER" id="PTHR43475">
    <property type="entry name" value="METHYLTHIORIBOSE-1-PHOSPHATE ISOMERASE"/>
    <property type="match status" value="1"/>
</dbReference>
<dbReference type="OrthoDB" id="9803436at2"/>
<comment type="pathway">
    <text evidence="5">Amino-acid biosynthesis; L-methionine biosynthesis via salvage pathway; L-methionine from S-methyl-5-thio-alpha-D-ribose 1-phosphate: step 1/6.</text>
</comment>
<evidence type="ECO:0000256" key="3">
    <source>
        <dbReference type="ARBA" id="ARBA00051169"/>
    </source>
</evidence>
<feature type="binding site" evidence="5">
    <location>
        <begin position="253"/>
        <end position="254"/>
    </location>
    <ligand>
        <name>substrate</name>
    </ligand>
</feature>
<dbReference type="FunFam" id="3.40.50.10470:FF:000006">
    <property type="entry name" value="Methylthioribose-1-phosphate isomerase"/>
    <property type="match status" value="1"/>
</dbReference>
<keyword evidence="5" id="KW-0028">Amino-acid biosynthesis</keyword>
<feature type="binding site" evidence="5">
    <location>
        <position position="202"/>
    </location>
    <ligand>
        <name>substrate</name>
    </ligand>
</feature>
<comment type="caution">
    <text evidence="6">The sequence shown here is derived from an EMBL/GenBank/DDBJ whole genome shotgun (WGS) entry which is preliminary data.</text>
</comment>
<feature type="binding site" evidence="5">
    <location>
        <begin position="53"/>
        <end position="55"/>
    </location>
    <ligand>
        <name>substrate</name>
    </ligand>
</feature>
<dbReference type="NCBIfam" id="TIGR00524">
    <property type="entry name" value="eIF-2B_rel"/>
    <property type="match status" value="1"/>
</dbReference>
<feature type="active site" description="Proton donor" evidence="5">
    <location>
        <position position="243"/>
    </location>
</feature>
<evidence type="ECO:0000313" key="6">
    <source>
        <dbReference type="EMBL" id="TGX52447.1"/>
    </source>
</evidence>
<dbReference type="UniPathway" id="UPA00904">
    <property type="reaction ID" value="UER00874"/>
</dbReference>
<dbReference type="Pfam" id="PF01008">
    <property type="entry name" value="IF-2B"/>
    <property type="match status" value="1"/>
</dbReference>
<proteinExistence type="inferred from homology"/>
<dbReference type="EMBL" id="SRXT01000006">
    <property type="protein sequence ID" value="TGX52447.1"/>
    <property type="molecule type" value="Genomic_DNA"/>
</dbReference>
<dbReference type="GO" id="GO:0046523">
    <property type="term" value="F:S-methyl-5-thioribose-1-phosphate isomerase activity"/>
    <property type="evidence" value="ECO:0007669"/>
    <property type="project" value="UniProtKB-UniRule"/>
</dbReference>